<dbReference type="Pfam" id="PF07690">
    <property type="entry name" value="MFS_1"/>
    <property type="match status" value="1"/>
</dbReference>
<feature type="transmembrane region" description="Helical" evidence="6">
    <location>
        <begin position="359"/>
        <end position="379"/>
    </location>
</feature>
<dbReference type="SUPFAM" id="SSF103473">
    <property type="entry name" value="MFS general substrate transporter"/>
    <property type="match status" value="1"/>
</dbReference>
<evidence type="ECO:0000256" key="4">
    <source>
        <dbReference type="ARBA" id="ARBA00022989"/>
    </source>
</evidence>
<name>A0A2U2MYT3_9GAMM</name>
<dbReference type="EMBL" id="QFFI01000025">
    <property type="protein sequence ID" value="PWG61874.1"/>
    <property type="molecule type" value="Genomic_DNA"/>
</dbReference>
<dbReference type="PANTHER" id="PTHR43124:SF10">
    <property type="entry name" value="PURINE EFFLUX PUMP PBUE"/>
    <property type="match status" value="1"/>
</dbReference>
<evidence type="ECO:0000313" key="8">
    <source>
        <dbReference type="EMBL" id="PWG61874.1"/>
    </source>
</evidence>
<evidence type="ECO:0000313" key="9">
    <source>
        <dbReference type="Proteomes" id="UP000245474"/>
    </source>
</evidence>
<sequence length="391" mass="39044">MKAPSATAYAALGAGLIAMSYGVARFAFGLFVPPIRAELGLTADVMGTVGAMAFVSFALTSLVAAHLADWLGPRGTAMLASGLGIAGLTTISQSAGALPLAIGVFACGVCTGLMMPALSAGLGTSVALPLQGRVTAVMNAGTSFGVAVSVPTAFALANAWRSTYVAFAAVAAACLVAAWRYLPRHASPVGSDGGREVPLARDQFVALARLATVAFGMGVASAVYWVFAPDMVVAQGGMGGGVSGWLWLTLGLAGLIGAMAGDAADRYGAGPAQSLALLVLAAALVIVTLFPGRLAVALSSAALFGVAYMSLTAIYVIAGIRLVPTRAALGPVVPFLAVAVGQAVGSPLAGMLISRFGHATAFLAFAAIAVGTAACLPLFPRTQCRTEPARQ</sequence>
<dbReference type="PROSITE" id="PS50850">
    <property type="entry name" value="MFS"/>
    <property type="match status" value="1"/>
</dbReference>
<dbReference type="Gene3D" id="1.20.1250.20">
    <property type="entry name" value="MFS general substrate transporter like domains"/>
    <property type="match status" value="2"/>
</dbReference>
<evidence type="ECO:0000256" key="2">
    <source>
        <dbReference type="ARBA" id="ARBA00022475"/>
    </source>
</evidence>
<dbReference type="RefSeq" id="WP_109679484.1">
    <property type="nucleotide sequence ID" value="NZ_CP086615.1"/>
</dbReference>
<feature type="transmembrane region" description="Helical" evidence="6">
    <location>
        <begin position="134"/>
        <end position="157"/>
    </location>
</feature>
<dbReference type="AlphaFoldDB" id="A0A2U2MYT3"/>
<keyword evidence="5 6" id="KW-0472">Membrane</keyword>
<comment type="caution">
    <text evidence="8">The sequence shown here is derived from an EMBL/GenBank/DDBJ whole genome shotgun (WGS) entry which is preliminary data.</text>
</comment>
<evidence type="ECO:0000256" key="5">
    <source>
        <dbReference type="ARBA" id="ARBA00023136"/>
    </source>
</evidence>
<feature type="transmembrane region" description="Helical" evidence="6">
    <location>
        <begin position="163"/>
        <end position="183"/>
    </location>
</feature>
<feature type="transmembrane region" description="Helical" evidence="6">
    <location>
        <begin position="101"/>
        <end position="122"/>
    </location>
</feature>
<dbReference type="InterPro" id="IPR050189">
    <property type="entry name" value="MFS_Efflux_Transporters"/>
</dbReference>
<feature type="transmembrane region" description="Helical" evidence="6">
    <location>
        <begin position="204"/>
        <end position="225"/>
    </location>
</feature>
<dbReference type="InterPro" id="IPR036259">
    <property type="entry name" value="MFS_trans_sf"/>
</dbReference>
<feature type="transmembrane region" description="Helical" evidence="6">
    <location>
        <begin position="332"/>
        <end position="353"/>
    </location>
</feature>
<keyword evidence="2" id="KW-1003">Cell membrane</keyword>
<comment type="subcellular location">
    <subcellularLocation>
        <location evidence="1">Cell membrane</location>
        <topology evidence="1">Multi-pass membrane protein</topology>
    </subcellularLocation>
</comment>
<keyword evidence="9" id="KW-1185">Reference proteome</keyword>
<gene>
    <name evidence="8" type="ORF">DEM34_14170</name>
</gene>
<dbReference type="Proteomes" id="UP000245474">
    <property type="component" value="Unassembled WGS sequence"/>
</dbReference>
<evidence type="ECO:0000256" key="1">
    <source>
        <dbReference type="ARBA" id="ARBA00004651"/>
    </source>
</evidence>
<feature type="transmembrane region" description="Helical" evidence="6">
    <location>
        <begin position="275"/>
        <end position="295"/>
    </location>
</feature>
<accession>A0A2U2MYT3</accession>
<feature type="transmembrane region" description="Helical" evidence="6">
    <location>
        <begin position="45"/>
        <end position="65"/>
    </location>
</feature>
<dbReference type="InterPro" id="IPR011701">
    <property type="entry name" value="MFS"/>
</dbReference>
<dbReference type="GO" id="GO:0005886">
    <property type="term" value="C:plasma membrane"/>
    <property type="evidence" value="ECO:0007669"/>
    <property type="project" value="UniProtKB-SubCell"/>
</dbReference>
<organism evidence="8 9">
    <name type="scientific">Sediminicurvatus halobius</name>
    <dbReference type="NCBI Taxonomy" id="2182432"/>
    <lineage>
        <taxon>Bacteria</taxon>
        <taxon>Pseudomonadati</taxon>
        <taxon>Pseudomonadota</taxon>
        <taxon>Gammaproteobacteria</taxon>
        <taxon>Chromatiales</taxon>
        <taxon>Ectothiorhodospiraceae</taxon>
        <taxon>Sediminicurvatus</taxon>
    </lineage>
</organism>
<evidence type="ECO:0000259" key="7">
    <source>
        <dbReference type="PROSITE" id="PS50850"/>
    </source>
</evidence>
<protein>
    <submittedName>
        <fullName evidence="8">MFS transporter</fullName>
    </submittedName>
</protein>
<keyword evidence="4 6" id="KW-1133">Transmembrane helix</keyword>
<reference evidence="8 9" key="1">
    <citation type="submission" date="2018-05" db="EMBL/GenBank/DDBJ databases">
        <title>Spiribacter halobius sp. nov., a moderately halophilic bacterium isolated from marine solar saltern.</title>
        <authorList>
            <person name="Zheng W.-S."/>
            <person name="Lu D.-C."/>
            <person name="Du Z.-J."/>
        </authorList>
    </citation>
    <scope>NUCLEOTIDE SEQUENCE [LARGE SCALE GENOMIC DNA]</scope>
    <source>
        <strain evidence="8 9">E85</strain>
    </source>
</reference>
<dbReference type="InterPro" id="IPR020846">
    <property type="entry name" value="MFS_dom"/>
</dbReference>
<feature type="transmembrane region" description="Helical" evidence="6">
    <location>
        <begin position="245"/>
        <end position="263"/>
    </location>
</feature>
<proteinExistence type="predicted"/>
<dbReference type="GO" id="GO:0022857">
    <property type="term" value="F:transmembrane transporter activity"/>
    <property type="evidence" value="ECO:0007669"/>
    <property type="project" value="InterPro"/>
</dbReference>
<evidence type="ECO:0000256" key="3">
    <source>
        <dbReference type="ARBA" id="ARBA00022692"/>
    </source>
</evidence>
<feature type="domain" description="Major facilitator superfamily (MFS) profile" evidence="7">
    <location>
        <begin position="6"/>
        <end position="383"/>
    </location>
</feature>
<feature type="transmembrane region" description="Helical" evidence="6">
    <location>
        <begin position="301"/>
        <end position="320"/>
    </location>
</feature>
<dbReference type="PANTHER" id="PTHR43124">
    <property type="entry name" value="PURINE EFFLUX PUMP PBUE"/>
    <property type="match status" value="1"/>
</dbReference>
<keyword evidence="3 6" id="KW-0812">Transmembrane</keyword>
<evidence type="ECO:0000256" key="6">
    <source>
        <dbReference type="SAM" id="Phobius"/>
    </source>
</evidence>
<dbReference type="OrthoDB" id="2957247at2"/>